<reference evidence="8 9" key="1">
    <citation type="journal article" date="2024" name="IMA Fungus">
        <title>Apiospora arundinis, a panoply of carbohydrate-active enzymes and secondary metabolites.</title>
        <authorList>
            <person name="Sorensen T."/>
            <person name="Petersen C."/>
            <person name="Muurmann A.T."/>
            <person name="Christiansen J.V."/>
            <person name="Brundto M.L."/>
            <person name="Overgaard C.K."/>
            <person name="Boysen A.T."/>
            <person name="Wollenberg R.D."/>
            <person name="Larsen T.O."/>
            <person name="Sorensen J.L."/>
            <person name="Nielsen K.L."/>
            <person name="Sondergaard T.E."/>
        </authorList>
    </citation>
    <scope>NUCLEOTIDE SEQUENCE [LARGE SCALE GENOMIC DNA]</scope>
    <source>
        <strain evidence="8 9">AAU 773</strain>
    </source>
</reference>
<dbReference type="EMBL" id="JAPCWZ010000003">
    <property type="protein sequence ID" value="KAK8873334.1"/>
    <property type="molecule type" value="Genomic_DNA"/>
</dbReference>
<evidence type="ECO:0000256" key="6">
    <source>
        <dbReference type="SAM" id="MobiDB-lite"/>
    </source>
</evidence>
<comment type="caution">
    <text evidence="8">The sequence shown here is derived from an EMBL/GenBank/DDBJ whole genome shotgun (WGS) entry which is preliminary data.</text>
</comment>
<dbReference type="InterPro" id="IPR001138">
    <property type="entry name" value="Zn2Cys6_DnaBD"/>
</dbReference>
<dbReference type="InterPro" id="IPR007219">
    <property type="entry name" value="XnlR_reg_dom"/>
</dbReference>
<accession>A0ABR2J6B1</accession>
<dbReference type="PANTHER" id="PTHR47338:SF10">
    <property type="entry name" value="TRANSCRIPTION FACTOR DOMAIN-CONTAINING PROTEIN-RELATED"/>
    <property type="match status" value="1"/>
</dbReference>
<gene>
    <name evidence="8" type="ORF">PGQ11_003848</name>
</gene>
<keyword evidence="2" id="KW-0479">Metal-binding</keyword>
<feature type="compositionally biased region" description="Polar residues" evidence="6">
    <location>
        <begin position="744"/>
        <end position="760"/>
    </location>
</feature>
<dbReference type="CDD" id="cd12148">
    <property type="entry name" value="fungal_TF_MHR"/>
    <property type="match status" value="1"/>
</dbReference>
<keyword evidence="9" id="KW-1185">Reference proteome</keyword>
<comment type="subcellular location">
    <subcellularLocation>
        <location evidence="1">Nucleus</location>
    </subcellularLocation>
</comment>
<keyword evidence="5" id="KW-0539">Nucleus</keyword>
<dbReference type="SMART" id="SM00906">
    <property type="entry name" value="Fungal_trans"/>
    <property type="match status" value="1"/>
</dbReference>
<dbReference type="Pfam" id="PF04082">
    <property type="entry name" value="Fungal_trans"/>
    <property type="match status" value="1"/>
</dbReference>
<keyword evidence="4" id="KW-0804">Transcription</keyword>
<dbReference type="Proteomes" id="UP001390339">
    <property type="component" value="Unassembled WGS sequence"/>
</dbReference>
<feature type="region of interest" description="Disordered" evidence="6">
    <location>
        <begin position="113"/>
        <end position="148"/>
    </location>
</feature>
<dbReference type="InterPro" id="IPR050815">
    <property type="entry name" value="TF_fung"/>
</dbReference>
<dbReference type="PROSITE" id="PS50048">
    <property type="entry name" value="ZN2_CY6_FUNGAL_2"/>
    <property type="match status" value="1"/>
</dbReference>
<dbReference type="SMART" id="SM00066">
    <property type="entry name" value="GAL4"/>
    <property type="match status" value="1"/>
</dbReference>
<evidence type="ECO:0000256" key="4">
    <source>
        <dbReference type="ARBA" id="ARBA00023163"/>
    </source>
</evidence>
<dbReference type="Pfam" id="PF00172">
    <property type="entry name" value="Zn_clus"/>
    <property type="match status" value="1"/>
</dbReference>
<feature type="domain" description="Zn(2)-C6 fungal-type" evidence="7">
    <location>
        <begin position="56"/>
        <end position="86"/>
    </location>
</feature>
<evidence type="ECO:0000313" key="9">
    <source>
        <dbReference type="Proteomes" id="UP001390339"/>
    </source>
</evidence>
<feature type="region of interest" description="Disordered" evidence="6">
    <location>
        <begin position="672"/>
        <end position="817"/>
    </location>
</feature>
<feature type="compositionally biased region" description="Polar residues" evidence="6">
    <location>
        <begin position="35"/>
        <end position="49"/>
    </location>
</feature>
<dbReference type="InterPro" id="IPR036864">
    <property type="entry name" value="Zn2-C6_fun-type_DNA-bd_sf"/>
</dbReference>
<evidence type="ECO:0000259" key="7">
    <source>
        <dbReference type="PROSITE" id="PS50048"/>
    </source>
</evidence>
<evidence type="ECO:0000256" key="3">
    <source>
        <dbReference type="ARBA" id="ARBA00023015"/>
    </source>
</evidence>
<feature type="compositionally biased region" description="Low complexity" evidence="6">
    <location>
        <begin position="116"/>
        <end position="131"/>
    </location>
</feature>
<evidence type="ECO:0000256" key="1">
    <source>
        <dbReference type="ARBA" id="ARBA00004123"/>
    </source>
</evidence>
<dbReference type="CDD" id="cd00067">
    <property type="entry name" value="GAL4"/>
    <property type="match status" value="1"/>
</dbReference>
<name>A0ABR2J6B1_9PEZI</name>
<feature type="compositionally biased region" description="Polar residues" evidence="6">
    <location>
        <begin position="779"/>
        <end position="811"/>
    </location>
</feature>
<evidence type="ECO:0000313" key="8">
    <source>
        <dbReference type="EMBL" id="KAK8873334.1"/>
    </source>
</evidence>
<proteinExistence type="predicted"/>
<dbReference type="PROSITE" id="PS00463">
    <property type="entry name" value="ZN2_CY6_FUNGAL_1"/>
    <property type="match status" value="1"/>
</dbReference>
<sequence length="906" mass="99606">MASSKPSDSLGRSASRDEDGNGSDQSPVTEGNCDNVAQATGATPANSSVPKPKRLACMICRKRKLKCDGVKPSCSTCTRLGHTCAYDEVRRKSGPKRGYVKALEERLKLVESLLQTPESSSASSNNPTNASKESSKAPSNPVEPRNQHPVSAVNLNISNPAIAIASDNDMDRWHFNGDSPQPGAADDFNFNTAMPMDMNLGPSFTWEMIGLGLEEPLPPQETIDELHQIYFDKVHPSLPMIHKFRYLAAMNLAPNQRPPVALRYAMWTLACSVAEKYAGMMDLFYQRARKYVEADYIKGYGEHMISVAHAQTHILLASYEFKMMYFPRAWMNTGSAARLCQMIGLHRLDGSGLDVKQCLPPPRDWTEREERRRTFWMAFCQDRYASIGTGWPMTFDERDIMTDLPASEEAFEMSRPEKTSTLADSMTPAGAARLQPFSSVVLMGCLFGRNLIHLHRPDANDRDHDHNGEFWKRHRNMDNILLNTSLCLPNSLKLPTGLSNPNIIFTNMNIHTSTICLHQAAIFKADKYKLPASVSSESKVRCITAANEIASIMRMVSHMDLSVMNPFLSFCLYVAARVFVQYLKSRPEDSQVADSLRFLLAAMNALKRKNPLTESFLVQLDVDLEALGARIPSLKTAFPRASDSNMTSQVKAKLKDHARLNQQFEKAGVRTNPYNADTAFPGAQGDSGSSACRPEVVEPEARIPGTGGRMSTGYDAFPWESMTTQEPSSGRRNNEDVTLPGMSLHNTYTVGGSSSKTNGFVESRDASSHELSVSPHPDSLSSRPTPNSSGTSEQPNCSSAHVTGSGRTSYEASPEGPMVTQSEIDAAATAFFSSSSGFELSGAESGMTPGRGFIIPEMTGNDFTMPNNWNQPQDQPEMTPVAEGVLRNLMNMPPMDAMDLGWDSGT</sequence>
<keyword evidence="3" id="KW-0805">Transcription regulation</keyword>
<dbReference type="SUPFAM" id="SSF57701">
    <property type="entry name" value="Zn2/Cys6 DNA-binding domain"/>
    <property type="match status" value="1"/>
</dbReference>
<organism evidence="8 9">
    <name type="scientific">Apiospora arundinis</name>
    <dbReference type="NCBI Taxonomy" id="335852"/>
    <lineage>
        <taxon>Eukaryota</taxon>
        <taxon>Fungi</taxon>
        <taxon>Dikarya</taxon>
        <taxon>Ascomycota</taxon>
        <taxon>Pezizomycotina</taxon>
        <taxon>Sordariomycetes</taxon>
        <taxon>Xylariomycetidae</taxon>
        <taxon>Amphisphaeriales</taxon>
        <taxon>Apiosporaceae</taxon>
        <taxon>Apiospora</taxon>
    </lineage>
</organism>
<protein>
    <submittedName>
        <fullName evidence="8">Fungal specific transcription factor</fullName>
    </submittedName>
</protein>
<feature type="compositionally biased region" description="Polar residues" evidence="6">
    <location>
        <begin position="721"/>
        <end position="731"/>
    </location>
</feature>
<dbReference type="Gene3D" id="4.10.240.10">
    <property type="entry name" value="Zn(2)-C6 fungal-type DNA-binding domain"/>
    <property type="match status" value="1"/>
</dbReference>
<feature type="region of interest" description="Disordered" evidence="6">
    <location>
        <begin position="1"/>
        <end position="50"/>
    </location>
</feature>
<dbReference type="PANTHER" id="PTHR47338">
    <property type="entry name" value="ZN(II)2CYS6 TRANSCRIPTION FACTOR (EUROFUNG)-RELATED"/>
    <property type="match status" value="1"/>
</dbReference>
<evidence type="ECO:0000256" key="2">
    <source>
        <dbReference type="ARBA" id="ARBA00022723"/>
    </source>
</evidence>
<evidence type="ECO:0000256" key="5">
    <source>
        <dbReference type="ARBA" id="ARBA00023242"/>
    </source>
</evidence>
<feature type="compositionally biased region" description="Polar residues" evidence="6">
    <location>
        <begin position="1"/>
        <end position="12"/>
    </location>
</feature>